<dbReference type="SUPFAM" id="SSF53756">
    <property type="entry name" value="UDP-Glycosyltransferase/glycogen phosphorylase"/>
    <property type="match status" value="1"/>
</dbReference>
<evidence type="ECO:0000313" key="2">
    <source>
        <dbReference type="EMBL" id="PHN04251.1"/>
    </source>
</evidence>
<dbReference type="Proteomes" id="UP000223913">
    <property type="component" value="Unassembled WGS sequence"/>
</dbReference>
<dbReference type="PANTHER" id="PTHR21015">
    <property type="entry name" value="UDP-N-ACETYLGLUCOSAMINE--N-ACETYLMURAMYL-(PENTAPEPTIDE) PYROPHOSPHORYL-UNDECAPRENOL N-ACETYLGLUCOSAMINE TRANSFERASE 1"/>
    <property type="match status" value="1"/>
</dbReference>
<sequence length="350" mass="39244">MVCVLDWGLGHASRSVPVIAELLRQDARVIMAGSGRAGRLLQKSFPDLKYYECPAYKVNYQGRDLYLSMLGQLPKIFRAVYLEHRWLRRIVAKEQVDVVISDSRFGCYHAAVPSVLITHQLNLQIHPAFLSRTVNWFYQNWLKRFRTIWIPDQPDGLSGALSYPTPFQSSVYIGLLSRFSSGSAAPKRDLLVLLSGPEPQRSRLEAIVLRQLKTMPELKVLIVQGKTDEETTHQLGERMELVSYLAGAALEEAIRTSAVVLCRSGYSSLMDLATMHKPAILIPTPGQPEQEYLAQRCREKNWAVVRTQSQLDIREALQAILQQSIGFGTAQTTGPAILPAIVKDLLQSTS</sequence>
<dbReference type="RefSeq" id="WP_099152277.1">
    <property type="nucleotide sequence ID" value="NZ_PDUD01000026.1"/>
</dbReference>
<accession>A0A2D0N6V7</accession>
<name>A0A2D0N6V7_FLAN2</name>
<dbReference type="EMBL" id="PDUD01000026">
    <property type="protein sequence ID" value="PHN04251.1"/>
    <property type="molecule type" value="Genomic_DNA"/>
</dbReference>
<dbReference type="InterPro" id="IPR007235">
    <property type="entry name" value="Glyco_trans_28_C"/>
</dbReference>
<dbReference type="Gene3D" id="3.40.50.2000">
    <property type="entry name" value="Glycogen Phosphorylase B"/>
    <property type="match status" value="1"/>
</dbReference>
<dbReference type="OrthoDB" id="9803241at2"/>
<proteinExistence type="predicted"/>
<keyword evidence="3" id="KW-1185">Reference proteome</keyword>
<comment type="caution">
    <text evidence="2">The sequence shown here is derived from an EMBL/GenBank/DDBJ whole genome shotgun (WGS) entry which is preliminary data.</text>
</comment>
<evidence type="ECO:0000313" key="3">
    <source>
        <dbReference type="Proteomes" id="UP000223913"/>
    </source>
</evidence>
<dbReference type="AlphaFoldDB" id="A0A2D0N6V7"/>
<dbReference type="PANTHER" id="PTHR21015:SF22">
    <property type="entry name" value="GLYCOSYLTRANSFERASE"/>
    <property type="match status" value="1"/>
</dbReference>
<gene>
    <name evidence="2" type="ORF">CRP01_22070</name>
</gene>
<dbReference type="Pfam" id="PF04101">
    <property type="entry name" value="Glyco_tran_28_C"/>
    <property type="match status" value="1"/>
</dbReference>
<feature type="domain" description="Glycosyl transferase family 28 C-terminal" evidence="1">
    <location>
        <begin position="215"/>
        <end position="320"/>
    </location>
</feature>
<protein>
    <submittedName>
        <fullName evidence="2">Glycosyltransferase</fullName>
    </submittedName>
</protein>
<dbReference type="GO" id="GO:0016758">
    <property type="term" value="F:hexosyltransferase activity"/>
    <property type="evidence" value="ECO:0007669"/>
    <property type="project" value="InterPro"/>
</dbReference>
<keyword evidence="2" id="KW-0808">Transferase</keyword>
<evidence type="ECO:0000259" key="1">
    <source>
        <dbReference type="Pfam" id="PF04101"/>
    </source>
</evidence>
<reference evidence="2 3" key="1">
    <citation type="submission" date="2017-10" db="EMBL/GenBank/DDBJ databases">
        <title>The draft genome sequence of Lewinella nigricans NBRC 102662.</title>
        <authorList>
            <person name="Wang K."/>
        </authorList>
    </citation>
    <scope>NUCLEOTIDE SEQUENCE [LARGE SCALE GENOMIC DNA]</scope>
    <source>
        <strain evidence="2 3">NBRC 102662</strain>
    </source>
</reference>
<organism evidence="2 3">
    <name type="scientific">Flavilitoribacter nigricans (strain ATCC 23147 / DSM 23189 / NBRC 102662 / NCIMB 1420 / SS-2)</name>
    <name type="common">Lewinella nigricans</name>
    <dbReference type="NCBI Taxonomy" id="1122177"/>
    <lineage>
        <taxon>Bacteria</taxon>
        <taxon>Pseudomonadati</taxon>
        <taxon>Bacteroidota</taxon>
        <taxon>Saprospiria</taxon>
        <taxon>Saprospirales</taxon>
        <taxon>Lewinellaceae</taxon>
        <taxon>Flavilitoribacter</taxon>
    </lineage>
</organism>